<dbReference type="CDD" id="cd03262">
    <property type="entry name" value="ABC_HisP_GlnQ"/>
    <property type="match status" value="1"/>
</dbReference>
<dbReference type="EMBL" id="JBBAXC010000003">
    <property type="protein sequence ID" value="MEI5906403.1"/>
    <property type="molecule type" value="Genomic_DNA"/>
</dbReference>
<dbReference type="Pfam" id="PF00005">
    <property type="entry name" value="ABC_tran"/>
    <property type="match status" value="1"/>
</dbReference>
<dbReference type="InterPro" id="IPR027417">
    <property type="entry name" value="P-loop_NTPase"/>
</dbReference>
<dbReference type="PIRSF" id="PIRSF039085">
    <property type="entry name" value="ABC_ATPase_HisP"/>
    <property type="match status" value="1"/>
</dbReference>
<evidence type="ECO:0000256" key="5">
    <source>
        <dbReference type="ARBA" id="ARBA00022840"/>
    </source>
</evidence>
<evidence type="ECO:0000256" key="2">
    <source>
        <dbReference type="ARBA" id="ARBA00022448"/>
    </source>
</evidence>
<dbReference type="GO" id="GO:0005524">
    <property type="term" value="F:ATP binding"/>
    <property type="evidence" value="ECO:0007669"/>
    <property type="project" value="UniProtKB-KW"/>
</dbReference>
<name>A0ABU8HB43_9BACI</name>
<protein>
    <submittedName>
        <fullName evidence="8">Amino acid ABC transporter ATP-binding protein</fullName>
    </submittedName>
</protein>
<gene>
    <name evidence="8" type="ORF">WAK64_04960</name>
</gene>
<keyword evidence="6" id="KW-0472">Membrane</keyword>
<evidence type="ECO:0000256" key="1">
    <source>
        <dbReference type="ARBA" id="ARBA00004202"/>
    </source>
</evidence>
<feature type="domain" description="ABC transporter" evidence="7">
    <location>
        <begin position="2"/>
        <end position="240"/>
    </location>
</feature>
<evidence type="ECO:0000313" key="8">
    <source>
        <dbReference type="EMBL" id="MEI5906403.1"/>
    </source>
</evidence>
<dbReference type="RefSeq" id="WP_336585836.1">
    <property type="nucleotide sequence ID" value="NZ_JBBAXC010000003.1"/>
</dbReference>
<dbReference type="InterPro" id="IPR030679">
    <property type="entry name" value="ABC_ATPase_HisP-typ"/>
</dbReference>
<dbReference type="InterPro" id="IPR017871">
    <property type="entry name" value="ABC_transporter-like_CS"/>
</dbReference>
<organism evidence="8 9">
    <name type="scientific">Bacillus spongiae</name>
    <dbReference type="NCBI Taxonomy" id="2683610"/>
    <lineage>
        <taxon>Bacteria</taxon>
        <taxon>Bacillati</taxon>
        <taxon>Bacillota</taxon>
        <taxon>Bacilli</taxon>
        <taxon>Bacillales</taxon>
        <taxon>Bacillaceae</taxon>
        <taxon>Bacillus</taxon>
    </lineage>
</organism>
<reference evidence="8 9" key="1">
    <citation type="journal article" date="2018" name="J. Microbiol.">
        <title>Bacillus spongiae sp. nov., isolated from sponge of Jeju Island.</title>
        <authorList>
            <person name="Lee G.E."/>
            <person name="Im W.T."/>
            <person name="Park J.S."/>
        </authorList>
    </citation>
    <scope>NUCLEOTIDE SEQUENCE [LARGE SCALE GENOMIC DNA]</scope>
    <source>
        <strain evidence="8 9">135PIL107-10</strain>
    </source>
</reference>
<keyword evidence="3" id="KW-1003">Cell membrane</keyword>
<dbReference type="PANTHER" id="PTHR43166">
    <property type="entry name" value="AMINO ACID IMPORT ATP-BINDING PROTEIN"/>
    <property type="match status" value="1"/>
</dbReference>
<evidence type="ECO:0000256" key="6">
    <source>
        <dbReference type="ARBA" id="ARBA00023136"/>
    </source>
</evidence>
<keyword evidence="9" id="KW-1185">Reference proteome</keyword>
<evidence type="ECO:0000259" key="7">
    <source>
        <dbReference type="PROSITE" id="PS50893"/>
    </source>
</evidence>
<keyword evidence="5 8" id="KW-0067">ATP-binding</keyword>
<sequence>MISIRNLKKSFGSLDVLKDMNLEVEKGQVIVLIGPSGSGKTTFLRCVNALEIPNSGVINVDQLELDFENKISQADILQLRRQTGMVFQNYNLFPHKTALENVMEGPIIVQRRRKEEVRKLAVSLLEKVGLGDKIDYYPHQLSGGQQQRVGIARALAIQPKVMLFDEPTSALDPELVGEVLKVMKNLAEEGLTMIVVTHEMRFAKEAADKVIFMDGGYVIESGSPEQLFEHPKEERTKQFLQVLQ</sequence>
<dbReference type="InterPro" id="IPR050086">
    <property type="entry name" value="MetN_ABC_transporter-like"/>
</dbReference>
<dbReference type="PROSITE" id="PS00211">
    <property type="entry name" value="ABC_TRANSPORTER_1"/>
    <property type="match status" value="1"/>
</dbReference>
<dbReference type="SUPFAM" id="SSF52540">
    <property type="entry name" value="P-loop containing nucleoside triphosphate hydrolases"/>
    <property type="match status" value="1"/>
</dbReference>
<keyword evidence="2" id="KW-0813">Transport</keyword>
<evidence type="ECO:0000256" key="4">
    <source>
        <dbReference type="ARBA" id="ARBA00022741"/>
    </source>
</evidence>
<evidence type="ECO:0000256" key="3">
    <source>
        <dbReference type="ARBA" id="ARBA00022475"/>
    </source>
</evidence>
<keyword evidence="4" id="KW-0547">Nucleotide-binding</keyword>
<dbReference type="SMART" id="SM00382">
    <property type="entry name" value="AAA"/>
    <property type="match status" value="1"/>
</dbReference>
<dbReference type="InterPro" id="IPR003593">
    <property type="entry name" value="AAA+_ATPase"/>
</dbReference>
<dbReference type="Proteomes" id="UP001312865">
    <property type="component" value="Unassembled WGS sequence"/>
</dbReference>
<dbReference type="PANTHER" id="PTHR43166:SF35">
    <property type="entry name" value="L-CYSTINE IMPORT ATP-BINDING PROTEIN TCYN"/>
    <property type="match status" value="1"/>
</dbReference>
<comment type="subcellular location">
    <subcellularLocation>
        <location evidence="1">Cell membrane</location>
        <topology evidence="1">Peripheral membrane protein</topology>
    </subcellularLocation>
</comment>
<comment type="caution">
    <text evidence="8">The sequence shown here is derived from an EMBL/GenBank/DDBJ whole genome shotgun (WGS) entry which is preliminary data.</text>
</comment>
<dbReference type="Gene3D" id="3.40.50.300">
    <property type="entry name" value="P-loop containing nucleotide triphosphate hydrolases"/>
    <property type="match status" value="1"/>
</dbReference>
<proteinExistence type="predicted"/>
<evidence type="ECO:0000313" key="9">
    <source>
        <dbReference type="Proteomes" id="UP001312865"/>
    </source>
</evidence>
<accession>A0ABU8HB43</accession>
<dbReference type="PROSITE" id="PS50893">
    <property type="entry name" value="ABC_TRANSPORTER_2"/>
    <property type="match status" value="1"/>
</dbReference>
<dbReference type="InterPro" id="IPR003439">
    <property type="entry name" value="ABC_transporter-like_ATP-bd"/>
</dbReference>